<feature type="non-terminal residue" evidence="1">
    <location>
        <position position="264"/>
    </location>
</feature>
<evidence type="ECO:0000313" key="2">
    <source>
        <dbReference type="Proteomes" id="UP000003688"/>
    </source>
</evidence>
<protein>
    <submittedName>
        <fullName evidence="1">Uncharacterized protein</fullName>
    </submittedName>
</protein>
<accession>B9XKD9</accession>
<dbReference type="STRING" id="320771.Cflav_PD2598"/>
<dbReference type="Proteomes" id="UP000003688">
    <property type="component" value="Unassembled WGS sequence"/>
</dbReference>
<organism evidence="1 2">
    <name type="scientific">Pedosphaera parvula (strain Ellin514)</name>
    <dbReference type="NCBI Taxonomy" id="320771"/>
    <lineage>
        <taxon>Bacteria</taxon>
        <taxon>Pseudomonadati</taxon>
        <taxon>Verrucomicrobiota</taxon>
        <taxon>Pedosphaerae</taxon>
        <taxon>Pedosphaerales</taxon>
        <taxon>Pedosphaeraceae</taxon>
        <taxon>Pedosphaera</taxon>
    </lineage>
</organism>
<dbReference type="AlphaFoldDB" id="B9XKD9"/>
<gene>
    <name evidence="1" type="ORF">Cflav_PD2598</name>
</gene>
<sequence length="264" mass="28348">MAAAGLIIFKYSRQPAPAPVEPVALLSSKTNLTPRLPAPRMLVTAPVTGSQPEELQPTNIVALLRAGKELPKLNLSQLQTYLDANHRSAASLLAAFRATGDASLLQEAREKFPNDPRVAFVAIYQNGSPEERRQWIDNLKQSAPDNALGDYVSAFDHFKSGQTDQAVQDLVAASGKSKWQDYSMDSMQNAEEAYRAAGYSEAEAKAAAVMGQPLPQLAELKGLGRNLGELANSYRQAGDEASAQAALQMGLNLGQRLEDPSAQG</sequence>
<reference evidence="1 2" key="1">
    <citation type="journal article" date="2011" name="J. Bacteriol.">
        <title>Genome sequence of 'Pedosphaera parvula' Ellin514, an aerobic Verrucomicrobial isolate from pasture soil.</title>
        <authorList>
            <person name="Kant R."/>
            <person name="van Passel M.W."/>
            <person name="Sangwan P."/>
            <person name="Palva A."/>
            <person name="Lucas S."/>
            <person name="Copeland A."/>
            <person name="Lapidus A."/>
            <person name="Glavina Del Rio T."/>
            <person name="Dalin E."/>
            <person name="Tice H."/>
            <person name="Bruce D."/>
            <person name="Goodwin L."/>
            <person name="Pitluck S."/>
            <person name="Chertkov O."/>
            <person name="Larimer F.W."/>
            <person name="Land M.L."/>
            <person name="Hauser L."/>
            <person name="Brettin T.S."/>
            <person name="Detter J.C."/>
            <person name="Han S."/>
            <person name="de Vos W.M."/>
            <person name="Janssen P.H."/>
            <person name="Smidt H."/>
        </authorList>
    </citation>
    <scope>NUCLEOTIDE SEQUENCE [LARGE SCALE GENOMIC DNA]</scope>
    <source>
        <strain evidence="1 2">Ellin514</strain>
    </source>
</reference>
<keyword evidence="2" id="KW-1185">Reference proteome</keyword>
<proteinExistence type="predicted"/>
<dbReference type="EMBL" id="ABOX02000025">
    <property type="protein sequence ID" value="EEF59609.1"/>
    <property type="molecule type" value="Genomic_DNA"/>
</dbReference>
<evidence type="ECO:0000313" key="1">
    <source>
        <dbReference type="EMBL" id="EEF59609.1"/>
    </source>
</evidence>
<name>B9XKD9_PEDPL</name>
<comment type="caution">
    <text evidence="1">The sequence shown here is derived from an EMBL/GenBank/DDBJ whole genome shotgun (WGS) entry which is preliminary data.</text>
</comment>